<feature type="region of interest" description="Disordered" evidence="1">
    <location>
        <begin position="553"/>
        <end position="581"/>
    </location>
</feature>
<feature type="region of interest" description="Disordered" evidence="1">
    <location>
        <begin position="608"/>
        <end position="634"/>
    </location>
</feature>
<protein>
    <submittedName>
        <fullName evidence="2">Gluconate transport-inducing protein</fullName>
    </submittedName>
</protein>
<dbReference type="AlphaFoldDB" id="A0A0P1BF19"/>
<name>A0A0P1BF19_9BASI</name>
<dbReference type="PANTHER" id="PTHR28027:SF1">
    <property type="entry name" value="CAMP INDEPENDENT REGULATORY PROTEIN (AFU_ORTHOLOGUE AFUA_3G09640)"/>
    <property type="match status" value="1"/>
</dbReference>
<sequence>MSAHIQPLPRSGYEREVNMNRGNMFGRPQHEYEPSAGEGWYPQHSGPNAHPLPYGAVEPAQSFSPTSDEGGRYVHHDAMYPHRQPYPSSAAALHPAFAMGADVGHAQRPNGHHGGPPGAPQFSYQPPQGSQSFYGLQYGQPYPPHSSYYDMQPPTTVPPQPTSPVAGAHEGDFSAANPDAFAPIQQAPTYHGHVKSAKDAILLLSACDLPPTAGSDPNCPPPRCVMRRLLDSERAALVKSGSIFAWDEKKAGMRRWTDGKCWSASRVSGCFLTYRELEVRKRPAMSSASGTTVATSNQYKLDGLIKQSFTITTQSGRKLHVISYYTKRDVREGRLRRISEDPRFVGASGGEWGLNVDEAEYTDPTLRDGAGEEVIAAAAATSSPRDALSGLPRRNSSAFDRPSHQRIGSGQGSGNFFPGLEPESPPTTGTNNSSFGVHQPLSPPNVGAASPRGFADQPGRAHGEGLSSSKPDASVDLPPPQRPRLARMRSSSMSGLTPKSFDGTSARRGDSFQSASSLGTTVSATSNRALSEERNKFMSTDHDSAVGALLSLRSSQSSRSADRSPPMGGGSQTAAKFAVPVRPKAQDLQQFKTMSMRPAAVIGAKHSYTSTSVPSSPVASSFGGALTSTQVPERSTSDRFALNKLTVRL</sequence>
<feature type="region of interest" description="Disordered" evidence="1">
    <location>
        <begin position="379"/>
        <end position="527"/>
    </location>
</feature>
<evidence type="ECO:0000256" key="1">
    <source>
        <dbReference type="SAM" id="MobiDB-lite"/>
    </source>
</evidence>
<proteinExistence type="predicted"/>
<dbReference type="Proteomes" id="UP000054845">
    <property type="component" value="Unassembled WGS sequence"/>
</dbReference>
<organism evidence="2 3">
    <name type="scientific">Ceraceosorus bombacis</name>
    <dbReference type="NCBI Taxonomy" id="401625"/>
    <lineage>
        <taxon>Eukaryota</taxon>
        <taxon>Fungi</taxon>
        <taxon>Dikarya</taxon>
        <taxon>Basidiomycota</taxon>
        <taxon>Ustilaginomycotina</taxon>
        <taxon>Exobasidiomycetes</taxon>
        <taxon>Ceraceosorales</taxon>
        <taxon>Ceraceosoraceae</taxon>
        <taxon>Ceraceosorus</taxon>
    </lineage>
</organism>
<keyword evidence="3" id="KW-1185">Reference proteome</keyword>
<reference evidence="2 3" key="1">
    <citation type="submission" date="2014-09" db="EMBL/GenBank/DDBJ databases">
        <authorList>
            <person name="Magalhaes I.L.F."/>
            <person name="Oliveira U."/>
            <person name="Santos F.R."/>
            <person name="Vidigal T.H.D.A."/>
            <person name="Brescovit A.D."/>
            <person name="Santos A.J."/>
        </authorList>
    </citation>
    <scope>NUCLEOTIDE SEQUENCE [LARGE SCALE GENOMIC DNA]</scope>
</reference>
<feature type="compositionally biased region" description="Polar residues" evidence="1">
    <location>
        <begin position="511"/>
        <end position="527"/>
    </location>
</feature>
<feature type="compositionally biased region" description="Low complexity" evidence="1">
    <location>
        <begin position="608"/>
        <end position="621"/>
    </location>
</feature>
<dbReference type="Pfam" id="PF09729">
    <property type="entry name" value="Gti1_Pac2"/>
    <property type="match status" value="1"/>
</dbReference>
<accession>A0A0P1BF19</accession>
<dbReference type="GO" id="GO:0003677">
    <property type="term" value="F:DNA binding"/>
    <property type="evidence" value="ECO:0007669"/>
    <property type="project" value="TreeGrafter"/>
</dbReference>
<dbReference type="OrthoDB" id="5572844at2759"/>
<dbReference type="EMBL" id="CCYA01000247">
    <property type="protein sequence ID" value="CEH14635.1"/>
    <property type="molecule type" value="Genomic_DNA"/>
</dbReference>
<evidence type="ECO:0000313" key="2">
    <source>
        <dbReference type="EMBL" id="CEH14635.1"/>
    </source>
</evidence>
<evidence type="ECO:0000313" key="3">
    <source>
        <dbReference type="Proteomes" id="UP000054845"/>
    </source>
</evidence>
<dbReference type="PANTHER" id="PTHR28027">
    <property type="entry name" value="TRANSCRIPTIONAL REGULATOR MIT1"/>
    <property type="match status" value="1"/>
</dbReference>
<feature type="compositionally biased region" description="Polar residues" evidence="1">
    <location>
        <begin position="426"/>
        <end position="436"/>
    </location>
</feature>
<dbReference type="InterPro" id="IPR018608">
    <property type="entry name" value="Gti1/Pac2"/>
</dbReference>